<feature type="coiled-coil region" evidence="1">
    <location>
        <begin position="187"/>
        <end position="214"/>
    </location>
</feature>
<sequence>MDSDVPAPQDAEAAGPDACFNAAPSHGQQGAPMQDGALASGIASGPSPAVDVDEGAPAPGEAVKPEQPPSEVSGVPYGNSAAADGVYSQATPQGLEQGAEHMQEMVAIPMAMNGTALGFPSATVAMGGIQGPTALPAPLHVPHGEHSAVVVAGTEGQMAAPMMFPYQPESMGFSVAPSGLGPEPVGVPELVHRIQAQAERIKELESEKGRLERQLELFLSFYDDFAAAAHKLHEGMAQQSVALPDARQLATPGRKRKQSVNGPLVTPKPKKAKGKDAGTVPQVPLPLPPSVPGEVSLRLTKIKGQTVLHRDAVMIYRMEFVRHGVFERYLFIPNDAIPLYGKQNWMNRATIPGEVLKMVENCLTTKSVFSEQYADEVKAMKAEVAQVCPLLSKWGLGSNKVRLIEASGMGELVVRLHRVASKRESKEGVVDDIDFDVSWIESAGAEVVPPEQWGPPVYARKKGEVSGASLSGTPTQVAALGVGGAPMGGDLIPAGPRMEVPSVPAPPGLMQGMEGALGAAPSMMAADSAVSAMPQMQMEKLEGA</sequence>
<name>A0A8S1IMD2_9CHLO</name>
<gene>
    <name evidence="3" type="ORF">OSTQU699_LOCUS1546</name>
</gene>
<feature type="region of interest" description="Disordered" evidence="2">
    <location>
        <begin position="247"/>
        <end position="286"/>
    </location>
</feature>
<evidence type="ECO:0000313" key="4">
    <source>
        <dbReference type="Proteomes" id="UP000708148"/>
    </source>
</evidence>
<keyword evidence="4" id="KW-1185">Reference proteome</keyword>
<protein>
    <submittedName>
        <fullName evidence="3">Uncharacterized protein</fullName>
    </submittedName>
</protein>
<comment type="caution">
    <text evidence="3">The sequence shown here is derived from an EMBL/GenBank/DDBJ whole genome shotgun (WGS) entry which is preliminary data.</text>
</comment>
<accession>A0A8S1IMD2</accession>
<keyword evidence="1" id="KW-0175">Coiled coil</keyword>
<organism evidence="3 4">
    <name type="scientific">Ostreobium quekettii</name>
    <dbReference type="NCBI Taxonomy" id="121088"/>
    <lineage>
        <taxon>Eukaryota</taxon>
        <taxon>Viridiplantae</taxon>
        <taxon>Chlorophyta</taxon>
        <taxon>core chlorophytes</taxon>
        <taxon>Ulvophyceae</taxon>
        <taxon>TCBD clade</taxon>
        <taxon>Bryopsidales</taxon>
        <taxon>Ostreobineae</taxon>
        <taxon>Ostreobiaceae</taxon>
        <taxon>Ostreobium</taxon>
    </lineage>
</organism>
<proteinExistence type="predicted"/>
<evidence type="ECO:0000313" key="3">
    <source>
        <dbReference type="EMBL" id="CAD7696185.1"/>
    </source>
</evidence>
<evidence type="ECO:0000256" key="1">
    <source>
        <dbReference type="SAM" id="Coils"/>
    </source>
</evidence>
<dbReference type="Proteomes" id="UP000708148">
    <property type="component" value="Unassembled WGS sequence"/>
</dbReference>
<dbReference type="EMBL" id="CAJHUC010000443">
    <property type="protein sequence ID" value="CAD7696185.1"/>
    <property type="molecule type" value="Genomic_DNA"/>
</dbReference>
<feature type="region of interest" description="Disordered" evidence="2">
    <location>
        <begin position="1"/>
        <end position="80"/>
    </location>
</feature>
<evidence type="ECO:0000256" key="2">
    <source>
        <dbReference type="SAM" id="MobiDB-lite"/>
    </source>
</evidence>
<dbReference type="OrthoDB" id="566322at2759"/>
<reference evidence="3" key="1">
    <citation type="submission" date="2020-12" db="EMBL/GenBank/DDBJ databases">
        <authorList>
            <person name="Iha C."/>
        </authorList>
    </citation>
    <scope>NUCLEOTIDE SEQUENCE</scope>
</reference>
<dbReference type="AlphaFoldDB" id="A0A8S1IMD2"/>